<dbReference type="EMBL" id="BORW01000004">
    <property type="protein sequence ID" value="GIO66361.1"/>
    <property type="molecule type" value="Genomic_DNA"/>
</dbReference>
<organism evidence="1 2">
    <name type="scientific">Paenibacillus cookii</name>
    <dbReference type="NCBI Taxonomy" id="157839"/>
    <lineage>
        <taxon>Bacteria</taxon>
        <taxon>Bacillati</taxon>
        <taxon>Bacillota</taxon>
        <taxon>Bacilli</taxon>
        <taxon>Bacillales</taxon>
        <taxon>Paenibacillaceae</taxon>
        <taxon>Paenibacillus</taxon>
    </lineage>
</organism>
<reference evidence="1 2" key="1">
    <citation type="submission" date="2021-03" db="EMBL/GenBank/DDBJ databases">
        <title>Antimicrobial resistance genes in bacteria isolated from Japanese honey, and their potential for conferring macrolide and lincosamide resistance in the American foulbrood pathogen Paenibacillus larvae.</title>
        <authorList>
            <person name="Okamoto M."/>
            <person name="Kumagai M."/>
            <person name="Kanamori H."/>
            <person name="Takamatsu D."/>
        </authorList>
    </citation>
    <scope>NUCLEOTIDE SEQUENCE [LARGE SCALE GENOMIC DNA]</scope>
    <source>
        <strain evidence="1 2">J21TS3</strain>
    </source>
</reference>
<evidence type="ECO:0000313" key="1">
    <source>
        <dbReference type="EMBL" id="GIO66361.1"/>
    </source>
</evidence>
<evidence type="ECO:0008006" key="3">
    <source>
        <dbReference type="Google" id="ProtNLM"/>
    </source>
</evidence>
<proteinExistence type="predicted"/>
<dbReference type="Gene3D" id="3.40.50.150">
    <property type="entry name" value="Vaccinia Virus protein VP39"/>
    <property type="match status" value="1"/>
</dbReference>
<name>A0ABQ4LUC5_9BACL</name>
<dbReference type="Proteomes" id="UP000680638">
    <property type="component" value="Unassembled WGS sequence"/>
</dbReference>
<gene>
    <name evidence="1" type="ORF">J21TS3_11820</name>
</gene>
<keyword evidence="2" id="KW-1185">Reference proteome</keyword>
<protein>
    <recommendedName>
        <fullName evidence="3">SAM-dependent methyltransferase</fullName>
    </recommendedName>
</protein>
<dbReference type="SUPFAM" id="SSF53335">
    <property type="entry name" value="S-adenosyl-L-methionine-dependent methyltransferases"/>
    <property type="match status" value="1"/>
</dbReference>
<comment type="caution">
    <text evidence="1">The sequence shown here is derived from an EMBL/GenBank/DDBJ whole genome shotgun (WGS) entry which is preliminary data.</text>
</comment>
<dbReference type="RefSeq" id="WP_246536676.1">
    <property type="nucleotide sequence ID" value="NZ_BORW01000004.1"/>
</dbReference>
<sequence length="251" mass="28815">MSRAEESRGFSAKSGREEEPAENMLERIVFIGRTYGEYMRMFGLEEHHIQGKRILDCPAGACSFTAKAGELGCEVTAADIAYGHEAGRLLEKGLRDIDHAMEHVATERERYIWTEFRDVEALRAERLQALRSCTEDMERRPERYVPVTLPSLPFRDQQFDLTLSAHFLFTYADRLDAEFHRAALRELLRVTGKELRIFPLVDQSGRRPDEVERLIAFARSEGWDAETKAVPYHFQRNADHVLILRAGNNGS</sequence>
<accession>A0ABQ4LUC5</accession>
<dbReference type="InterPro" id="IPR029063">
    <property type="entry name" value="SAM-dependent_MTases_sf"/>
</dbReference>
<evidence type="ECO:0000313" key="2">
    <source>
        <dbReference type="Proteomes" id="UP000680638"/>
    </source>
</evidence>